<keyword evidence="11" id="KW-0677">Repeat</keyword>
<keyword evidence="20" id="KW-0732">Signal</keyword>
<keyword evidence="12 18" id="KW-0227">DNA damage</keyword>
<evidence type="ECO:0000256" key="8">
    <source>
        <dbReference type="ARBA" id="ARBA00022664"/>
    </source>
</evidence>
<dbReference type="CDD" id="cd00200">
    <property type="entry name" value="WD40"/>
    <property type="match status" value="1"/>
</dbReference>
<sequence length="991" mass="109470">MQVKMSFCVLLTALFALPLAMGWVVLGEREEAQMVCAGREFRLPVYSTSRTVTFTPNLEGQRRVLLDKTIVKDPRFEWTRDKMLVLKEVTHGDQGLYAIKLFSGFTYETVRLTVSGTISNHRNYGDKFEHIIPENGSLLEFSPRGAPPEAMPVVLWNRTDPETSDVGRGRLRGGKVWVAERVTQADQGNYTVRDCNGTVLSRSTLTVHGHSFNVTRFTRESLNLPLFLPVPHAHLIFTPTRYPDKSPLGPFDPKPPRGPVHLIREGHITDHDMRYRGLISLGRNGTINEIVIGRLSSRHDGMYEIRDGDGNLVSSTWLQVIEKGGRWRALLKTITVPSGMFVSLAGFILFMRRYPNCSLSYIISGLRANRTPPVNPPRINIQDYSQPSTPPPGCYSHSQHPETPRKLTPRTSPTHSGYSPVIGTPRAENQEAHRLNISHNNGEERRISFSVPGSSDCLHSSEDCVQFQIKKDEDKERRDYKDFAGKMSLVCAISNEVPEHPCVSPVSSQVFERRLIEKYIAENGTDPMNGQPLTSTLPILQHLSHPIRPKAPSATSIPAILKSLQDEWDAVMLHSFTLRQQLQTTRQELSHALYQHDAACRVIARLTKEVTAAREALATLKPQAGLVAPQAVPASQPAAAGAGGEPMEISEQVGMTPEIIQKLQDKATILTTERKKRGKTVPEELVRAEDLSKYRQVATHAGLHSASVPGILALDLCPSDTNKVLTGGADKNVVVFDKSEEQIVATLKGHTKKVTSVIYHPSQSVVFSASPDNTIRVWSVAGGNCVQVVRAHEGGVTGLSLHATGDYLLSSSEDQYWAFSDIQTGRVLTKVTDESAGCALTCAQFHPDGLIFGTGTADSQIKIWDLKERTNVANFPGHSGPVTSIAFSENGYYLATGAQDSSLKLWDLRKLKNFKTITLDNNYEVKSLVFDQSGTYLAVGGSDIRVYICKQWSEVLNFTDHTGLVTGVAFGENAQFLTSAGMDRSLKFYSL</sequence>
<name>A0A5J5D7F7_9PERO</name>
<comment type="subunit">
    <text evidence="18">Homotetramer.</text>
</comment>
<evidence type="ECO:0000256" key="14">
    <source>
        <dbReference type="ARBA" id="ARBA00023187"/>
    </source>
</evidence>
<dbReference type="SMART" id="SM00504">
    <property type="entry name" value="Ubox"/>
    <property type="match status" value="1"/>
</dbReference>
<evidence type="ECO:0000256" key="11">
    <source>
        <dbReference type="ARBA" id="ARBA00022737"/>
    </source>
</evidence>
<dbReference type="InterPro" id="IPR036322">
    <property type="entry name" value="WD40_repeat_dom_sf"/>
</dbReference>
<evidence type="ECO:0000256" key="1">
    <source>
        <dbReference type="ARBA" id="ARBA00000900"/>
    </source>
</evidence>
<dbReference type="Pfam" id="PF08606">
    <property type="entry name" value="Prp19"/>
    <property type="match status" value="1"/>
</dbReference>
<evidence type="ECO:0000313" key="23">
    <source>
        <dbReference type="Proteomes" id="UP000327493"/>
    </source>
</evidence>
<evidence type="ECO:0000259" key="21">
    <source>
        <dbReference type="PROSITE" id="PS51698"/>
    </source>
</evidence>
<evidence type="ECO:0000256" key="12">
    <source>
        <dbReference type="ARBA" id="ARBA00022763"/>
    </source>
</evidence>
<organism evidence="22 23">
    <name type="scientific">Etheostoma spectabile</name>
    <name type="common">orangethroat darter</name>
    <dbReference type="NCBI Taxonomy" id="54343"/>
    <lineage>
        <taxon>Eukaryota</taxon>
        <taxon>Metazoa</taxon>
        <taxon>Chordata</taxon>
        <taxon>Craniata</taxon>
        <taxon>Vertebrata</taxon>
        <taxon>Euteleostomi</taxon>
        <taxon>Actinopterygii</taxon>
        <taxon>Neopterygii</taxon>
        <taxon>Teleostei</taxon>
        <taxon>Neoteleostei</taxon>
        <taxon>Acanthomorphata</taxon>
        <taxon>Eupercaria</taxon>
        <taxon>Perciformes</taxon>
        <taxon>Percoidei</taxon>
        <taxon>Percidae</taxon>
        <taxon>Etheostomatinae</taxon>
        <taxon>Etheostoma</taxon>
    </lineage>
</organism>
<comment type="similarity">
    <text evidence="4 18">Belongs to the WD repeat PRP19 family.</text>
</comment>
<dbReference type="GO" id="GO:0061630">
    <property type="term" value="F:ubiquitin protein ligase activity"/>
    <property type="evidence" value="ECO:0007669"/>
    <property type="project" value="UniProtKB-UniRule"/>
</dbReference>
<dbReference type="PROSITE" id="PS50294">
    <property type="entry name" value="WD_REPEATS_REGION"/>
    <property type="match status" value="3"/>
</dbReference>
<dbReference type="InterPro" id="IPR003613">
    <property type="entry name" value="Ubox_domain"/>
</dbReference>
<feature type="region of interest" description="Disordered" evidence="19">
    <location>
        <begin position="372"/>
        <end position="417"/>
    </location>
</feature>
<keyword evidence="8 18" id="KW-0507">mRNA processing</keyword>
<dbReference type="Proteomes" id="UP000327493">
    <property type="component" value="Chromosome 10"/>
</dbReference>
<evidence type="ECO:0000256" key="16">
    <source>
        <dbReference type="ARBA" id="ARBA00023242"/>
    </source>
</evidence>
<dbReference type="PRINTS" id="PR00320">
    <property type="entry name" value="GPROTEINBRPT"/>
</dbReference>
<dbReference type="SUPFAM" id="SSF57850">
    <property type="entry name" value="RING/U-box"/>
    <property type="match status" value="1"/>
</dbReference>
<dbReference type="EMBL" id="VOFY01000010">
    <property type="protein sequence ID" value="KAA8588973.1"/>
    <property type="molecule type" value="Genomic_DNA"/>
</dbReference>
<dbReference type="EC" id="2.3.2.27" evidence="5 18"/>
<feature type="signal peptide" evidence="20">
    <location>
        <begin position="1"/>
        <end position="22"/>
    </location>
</feature>
<dbReference type="GO" id="GO:0005654">
    <property type="term" value="C:nucleoplasm"/>
    <property type="evidence" value="ECO:0007669"/>
    <property type="project" value="UniProtKB-SubCell"/>
</dbReference>
<reference evidence="22 23" key="1">
    <citation type="submission" date="2019-08" db="EMBL/GenBank/DDBJ databases">
        <title>A chromosome-level genome assembly, high-density linkage maps, and genome scans reveal the genomic architecture of hybrid incompatibilities underlying speciation via character displacement in darters (Percidae: Etheostominae).</title>
        <authorList>
            <person name="Moran R.L."/>
            <person name="Catchen J.M."/>
            <person name="Fuller R.C."/>
        </authorList>
    </citation>
    <scope>NUCLEOTIDE SEQUENCE [LARGE SCALE GENOMIC DNA]</scope>
    <source>
        <strain evidence="22">EspeVRDwgs_2016</strain>
        <tissue evidence="22">Muscle</tissue>
    </source>
</reference>
<dbReference type="PANTHER" id="PTHR43995:SF1">
    <property type="entry name" value="PRE-MRNA-PROCESSING FACTOR 19"/>
    <property type="match status" value="1"/>
</dbReference>
<keyword evidence="23" id="KW-1185">Reference proteome</keyword>
<dbReference type="InterPro" id="IPR013915">
    <property type="entry name" value="Prp19_cc"/>
</dbReference>
<feature type="repeat" description="WD" evidence="17">
    <location>
        <begin position="875"/>
        <end position="916"/>
    </location>
</feature>
<comment type="caution">
    <text evidence="22">The sequence shown here is derived from an EMBL/GenBank/DDBJ whole genome shotgun (WGS) entry which is preliminary data.</text>
</comment>
<dbReference type="InterPro" id="IPR019775">
    <property type="entry name" value="WD40_repeat_CS"/>
</dbReference>
<dbReference type="FunFam" id="3.30.40.10:FF:000027">
    <property type="entry name" value="Pre-mRNA-processing factor 19, putative"/>
    <property type="match status" value="1"/>
</dbReference>
<evidence type="ECO:0000256" key="5">
    <source>
        <dbReference type="ARBA" id="ARBA00012483"/>
    </source>
</evidence>
<evidence type="ECO:0000256" key="19">
    <source>
        <dbReference type="SAM" id="MobiDB-lite"/>
    </source>
</evidence>
<dbReference type="FunFam" id="2.130.10.10:FF:000043">
    <property type="entry name" value="pre-mRNA-processing factor 19"/>
    <property type="match status" value="1"/>
</dbReference>
<dbReference type="GO" id="GO:0000974">
    <property type="term" value="C:Prp19 complex"/>
    <property type="evidence" value="ECO:0007669"/>
    <property type="project" value="UniProtKB-UniRule"/>
</dbReference>
<keyword evidence="13 18" id="KW-0833">Ubl conjugation pathway</keyword>
<dbReference type="PROSITE" id="PS51698">
    <property type="entry name" value="U_BOX"/>
    <property type="match status" value="1"/>
</dbReference>
<dbReference type="InterPro" id="IPR055340">
    <property type="entry name" value="RING-Ubox_PRP19"/>
</dbReference>
<dbReference type="InterPro" id="IPR015943">
    <property type="entry name" value="WD40/YVTN_repeat-like_dom_sf"/>
</dbReference>
<dbReference type="Gene3D" id="3.30.40.10">
    <property type="entry name" value="Zinc/RING finger domain, C3HC4 (zinc finger)"/>
    <property type="match status" value="1"/>
</dbReference>
<keyword evidence="14 18" id="KW-0508">mRNA splicing</keyword>
<dbReference type="PROSITE" id="PS50082">
    <property type="entry name" value="WD_REPEATS_2"/>
    <property type="match status" value="4"/>
</dbReference>
<gene>
    <name evidence="22" type="ORF">FQN60_010318</name>
</gene>
<keyword evidence="7 17" id="KW-0853">WD repeat</keyword>
<dbReference type="GO" id="GO:0070534">
    <property type="term" value="P:protein K63-linked ubiquitination"/>
    <property type="evidence" value="ECO:0007669"/>
    <property type="project" value="UniProtKB-UniRule"/>
</dbReference>
<comment type="catalytic activity">
    <reaction evidence="1 18">
        <text>S-ubiquitinyl-[E2 ubiquitin-conjugating enzyme]-L-cysteine + [acceptor protein]-L-lysine = [E2 ubiquitin-conjugating enzyme]-L-cysteine + N(6)-ubiquitinyl-[acceptor protein]-L-lysine.</text>
        <dbReference type="EC" id="2.3.2.27"/>
    </reaction>
</comment>
<feature type="repeat" description="WD" evidence="17">
    <location>
        <begin position="958"/>
        <end position="991"/>
    </location>
</feature>
<evidence type="ECO:0000313" key="22">
    <source>
        <dbReference type="EMBL" id="KAA8588973.1"/>
    </source>
</evidence>
<accession>A0A5J5D7F7</accession>
<dbReference type="GO" id="GO:0006281">
    <property type="term" value="P:DNA repair"/>
    <property type="evidence" value="ECO:0007669"/>
    <property type="project" value="UniProtKB-KW"/>
</dbReference>
<evidence type="ECO:0000256" key="20">
    <source>
        <dbReference type="SAM" id="SignalP"/>
    </source>
</evidence>
<comment type="function">
    <text evidence="18">Ubiquitin-protein ligase which is mainly involved pre-mRNA splicing and DNA repair. Required for pre-mRNA splicing as component of the spliceosome.</text>
</comment>
<dbReference type="InterPro" id="IPR013083">
    <property type="entry name" value="Znf_RING/FYVE/PHD"/>
</dbReference>
<evidence type="ECO:0000256" key="7">
    <source>
        <dbReference type="ARBA" id="ARBA00022574"/>
    </source>
</evidence>
<evidence type="ECO:0000256" key="2">
    <source>
        <dbReference type="ARBA" id="ARBA00004642"/>
    </source>
</evidence>
<dbReference type="InterPro" id="IPR020472">
    <property type="entry name" value="WD40_PAC1"/>
</dbReference>
<dbReference type="AlphaFoldDB" id="A0A5J5D7F7"/>
<evidence type="ECO:0000256" key="18">
    <source>
        <dbReference type="RuleBase" id="RU367101"/>
    </source>
</evidence>
<dbReference type="Pfam" id="PF04564">
    <property type="entry name" value="U-box"/>
    <property type="match status" value="1"/>
</dbReference>
<dbReference type="PROSITE" id="PS50231">
    <property type="entry name" value="RICIN_B_LECTIN"/>
    <property type="match status" value="1"/>
</dbReference>
<protein>
    <recommendedName>
        <fullName evidence="6 18">Pre-mRNA-processing factor 19</fullName>
        <ecNumber evidence="5 18">2.3.2.27</ecNumber>
    </recommendedName>
</protein>
<dbReference type="PANTHER" id="PTHR43995">
    <property type="entry name" value="PRE-MRNA-PROCESSING FACTOR 19"/>
    <property type="match status" value="1"/>
</dbReference>
<comment type="subcellular location">
    <subcellularLocation>
        <location evidence="2">Nucleus</location>
        <location evidence="2">Nucleoplasm</location>
    </subcellularLocation>
</comment>
<dbReference type="UniPathway" id="UPA00143"/>
<dbReference type="GO" id="GO:0071006">
    <property type="term" value="C:U2-type catalytic step 1 spliceosome"/>
    <property type="evidence" value="ECO:0007669"/>
    <property type="project" value="TreeGrafter"/>
</dbReference>
<dbReference type="SUPFAM" id="SSF50978">
    <property type="entry name" value="WD40 repeat-like"/>
    <property type="match status" value="1"/>
</dbReference>
<keyword evidence="15 18" id="KW-0234">DNA repair</keyword>
<dbReference type="InterPro" id="IPR038959">
    <property type="entry name" value="Prp19"/>
</dbReference>
<evidence type="ECO:0000256" key="10">
    <source>
        <dbReference type="ARBA" id="ARBA00022728"/>
    </source>
</evidence>
<proteinExistence type="inferred from homology"/>
<evidence type="ECO:0000256" key="9">
    <source>
        <dbReference type="ARBA" id="ARBA00022679"/>
    </source>
</evidence>
<dbReference type="SMART" id="SM00320">
    <property type="entry name" value="WD40"/>
    <property type="match status" value="7"/>
</dbReference>
<evidence type="ECO:0000256" key="4">
    <source>
        <dbReference type="ARBA" id="ARBA00006388"/>
    </source>
</evidence>
<dbReference type="PROSITE" id="PS00678">
    <property type="entry name" value="WD_REPEATS_1"/>
    <property type="match status" value="1"/>
</dbReference>
<feature type="repeat" description="WD" evidence="17">
    <location>
        <begin position="747"/>
        <end position="788"/>
    </location>
</feature>
<evidence type="ECO:0000256" key="13">
    <source>
        <dbReference type="ARBA" id="ARBA00022786"/>
    </source>
</evidence>
<evidence type="ECO:0000256" key="6">
    <source>
        <dbReference type="ARBA" id="ARBA00015618"/>
    </source>
</evidence>
<dbReference type="Pfam" id="PF24814">
    <property type="entry name" value="WD40_Prp19"/>
    <property type="match status" value="1"/>
</dbReference>
<keyword evidence="10 18" id="KW-0747">Spliceosome</keyword>
<evidence type="ECO:0000256" key="3">
    <source>
        <dbReference type="ARBA" id="ARBA00004906"/>
    </source>
</evidence>
<keyword evidence="16 18" id="KW-0539">Nucleus</keyword>
<comment type="pathway">
    <text evidence="3 18">Protein modification; protein ubiquitination.</text>
</comment>
<feature type="chain" id="PRO_5023885216" description="Pre-mRNA-processing factor 19" evidence="20">
    <location>
        <begin position="23"/>
        <end position="991"/>
    </location>
</feature>
<feature type="domain" description="U-box" evidence="21">
    <location>
        <begin position="484"/>
        <end position="559"/>
    </location>
</feature>
<dbReference type="Gene3D" id="2.130.10.10">
    <property type="entry name" value="YVTN repeat-like/Quinoprotein amine dehydrogenase"/>
    <property type="match status" value="1"/>
</dbReference>
<keyword evidence="9 18" id="KW-0808">Transferase</keyword>
<dbReference type="GO" id="GO:0000398">
    <property type="term" value="P:mRNA splicing, via spliceosome"/>
    <property type="evidence" value="ECO:0007669"/>
    <property type="project" value="InterPro"/>
</dbReference>
<feature type="repeat" description="WD" evidence="17">
    <location>
        <begin position="840"/>
        <end position="874"/>
    </location>
</feature>
<dbReference type="GO" id="GO:0005737">
    <property type="term" value="C:cytoplasm"/>
    <property type="evidence" value="ECO:0007669"/>
    <property type="project" value="TreeGrafter"/>
</dbReference>
<evidence type="ECO:0000256" key="17">
    <source>
        <dbReference type="PROSITE-ProRule" id="PRU00221"/>
    </source>
</evidence>
<dbReference type="CDD" id="cd16656">
    <property type="entry name" value="RING-Ubox_PRP19"/>
    <property type="match status" value="1"/>
</dbReference>
<evidence type="ECO:0000256" key="15">
    <source>
        <dbReference type="ARBA" id="ARBA00023204"/>
    </source>
</evidence>
<dbReference type="InterPro" id="IPR001680">
    <property type="entry name" value="WD40_rpt"/>
</dbReference>